<name>A0A1H6MS18_9FLAO</name>
<proteinExistence type="predicted"/>
<dbReference type="RefSeq" id="WP_091102199.1">
    <property type="nucleotide sequence ID" value="NZ_FNXE01000055.1"/>
</dbReference>
<evidence type="ECO:0000313" key="2">
    <source>
        <dbReference type="Proteomes" id="UP000199634"/>
    </source>
</evidence>
<accession>A0A1H6MS18</accession>
<dbReference type="AlphaFoldDB" id="A0A1H6MS18"/>
<gene>
    <name evidence="1" type="ORF">SAMN02927937_02675</name>
</gene>
<evidence type="ECO:0008006" key="3">
    <source>
        <dbReference type="Google" id="ProtNLM"/>
    </source>
</evidence>
<dbReference type="OrthoDB" id="1335710at2"/>
<organism evidence="1 2">
    <name type="scientific">Paenimyroides marinum</name>
    <dbReference type="NCBI Taxonomy" id="1159016"/>
    <lineage>
        <taxon>Bacteria</taxon>
        <taxon>Pseudomonadati</taxon>
        <taxon>Bacteroidota</taxon>
        <taxon>Flavobacteriia</taxon>
        <taxon>Flavobacteriales</taxon>
        <taxon>Flavobacteriaceae</taxon>
        <taxon>Paenimyroides</taxon>
    </lineage>
</organism>
<dbReference type="Proteomes" id="UP000199634">
    <property type="component" value="Unassembled WGS sequence"/>
</dbReference>
<reference evidence="1 2" key="1">
    <citation type="submission" date="2016-10" db="EMBL/GenBank/DDBJ databases">
        <authorList>
            <person name="de Groot N.N."/>
        </authorList>
    </citation>
    <scope>NUCLEOTIDE SEQUENCE [LARGE SCALE GENOMIC DNA]</scope>
    <source>
        <strain evidence="1 2">CGMCC 1.10825</strain>
    </source>
</reference>
<evidence type="ECO:0000313" key="1">
    <source>
        <dbReference type="EMBL" id="SEI00508.1"/>
    </source>
</evidence>
<dbReference type="EMBL" id="FNXE01000055">
    <property type="protein sequence ID" value="SEI00508.1"/>
    <property type="molecule type" value="Genomic_DNA"/>
</dbReference>
<keyword evidence="2" id="KW-1185">Reference proteome</keyword>
<protein>
    <recommendedName>
        <fullName evidence="3">DUF3108 domain-containing protein</fullName>
    </recommendedName>
</protein>
<sequence length="234" mass="27317">MNLTKQITSIIIGMLPFFMNGQNSYSQKREYGFNGKVKKVTSYMVHVSKYQIPVDTLDYFGKSTINFNEKGDVITYNRMYDLPNHQFKSSAVYSGTGKNISYKETSKLNDESAKVINYKFIWTDALNYKIESASETADLRFITLNTDFTIDKVVFKINGYQSEEKASYHYNNENQLEKIVYKVISTENDITTVKDDVRIIQSVDVFNNATVIYFYEKESARVPKSVLFRYYEYY</sequence>